<organism evidence="2 3">
    <name type="scientific">Corynebacterium frankenforstense DSM 45800</name>
    <dbReference type="NCBI Taxonomy" id="1437875"/>
    <lineage>
        <taxon>Bacteria</taxon>
        <taxon>Bacillati</taxon>
        <taxon>Actinomycetota</taxon>
        <taxon>Actinomycetes</taxon>
        <taxon>Mycobacteriales</taxon>
        <taxon>Corynebacteriaceae</taxon>
        <taxon>Corynebacterium</taxon>
    </lineage>
</organism>
<feature type="transmembrane region" description="Helical" evidence="1">
    <location>
        <begin position="63"/>
        <end position="82"/>
    </location>
</feature>
<dbReference type="RefSeq" id="WP_075663111.1">
    <property type="nucleotide sequence ID" value="NZ_CP009247.1"/>
</dbReference>
<keyword evidence="3" id="KW-1185">Reference proteome</keyword>
<evidence type="ECO:0008006" key="4">
    <source>
        <dbReference type="Google" id="ProtNLM"/>
    </source>
</evidence>
<name>A0A1L7CQN5_9CORY</name>
<dbReference type="STRING" id="1437875.CFRA_01260"/>
<gene>
    <name evidence="2" type="ORF">CFRA_01260</name>
</gene>
<evidence type="ECO:0000313" key="2">
    <source>
        <dbReference type="EMBL" id="APT88138.1"/>
    </source>
</evidence>
<keyword evidence="1" id="KW-0472">Membrane</keyword>
<feature type="transmembrane region" description="Helical" evidence="1">
    <location>
        <begin position="246"/>
        <end position="266"/>
    </location>
</feature>
<dbReference type="EMBL" id="CP009247">
    <property type="protein sequence ID" value="APT88138.1"/>
    <property type="molecule type" value="Genomic_DNA"/>
</dbReference>
<protein>
    <recommendedName>
        <fullName evidence="4">Type II secretion system protein GspF domain-containing protein</fullName>
    </recommendedName>
</protein>
<feature type="transmembrane region" description="Helical" evidence="1">
    <location>
        <begin position="203"/>
        <end position="226"/>
    </location>
</feature>
<dbReference type="KEGG" id="cfk:CFRA_01260"/>
<keyword evidence="1" id="KW-0812">Transmembrane</keyword>
<dbReference type="PANTHER" id="PTHR35007">
    <property type="entry name" value="INTEGRAL MEMBRANE PROTEIN-RELATED"/>
    <property type="match status" value="1"/>
</dbReference>
<accession>A0A1L7CQN5</accession>
<keyword evidence="1" id="KW-1133">Transmembrane helix</keyword>
<dbReference type="Proteomes" id="UP000185434">
    <property type="component" value="Chromosome"/>
</dbReference>
<dbReference type="AlphaFoldDB" id="A0A1L7CQN5"/>
<feature type="transmembrane region" description="Helical" evidence="1">
    <location>
        <begin position="38"/>
        <end position="57"/>
    </location>
</feature>
<evidence type="ECO:0000313" key="3">
    <source>
        <dbReference type="Proteomes" id="UP000185434"/>
    </source>
</evidence>
<sequence length="274" mass="27262">MSTVQLALLLAAGVCVAWLPAPRIRLRALSRRAGTGRFSVRILPAVLGVTGVAVVVVRAGQTTTALAGAVAVAAAVAGWRTWRTRRARERREEATATFLGLLAGQLEAGAPASRAVAAAARGAREKDPAHVAALALALTGGAAAAGGGAKSAGGDAVGDGDRDAEQLAGLWHAAQDHGLPTAALVEQARARVEQRRRHRESTAAALTGPQSTAVILALLPLAGIGLGTAMGANPLAVLTGGGTGGLLLVAGIALIAAGLGWSRVIIARASGVAR</sequence>
<feature type="transmembrane region" description="Helical" evidence="1">
    <location>
        <begin position="6"/>
        <end position="26"/>
    </location>
</feature>
<dbReference type="PANTHER" id="PTHR35007:SF4">
    <property type="entry name" value="CONSERVED TRANSMEMBRANE PROTEIN-RELATED"/>
    <property type="match status" value="1"/>
</dbReference>
<reference evidence="2 3" key="1">
    <citation type="submission" date="2014-08" db="EMBL/GenBank/DDBJ databases">
        <title>Complete genome sequence of Corynebacterium frankenforstense ST18(T) (=DSM 45800(T)), isolated from raw cow milk.</title>
        <authorList>
            <person name="Ruckert C."/>
            <person name="Albersmeier A."/>
            <person name="Winkler A."/>
            <person name="Lipski A."/>
            <person name="Kalinowski J."/>
        </authorList>
    </citation>
    <scope>NUCLEOTIDE SEQUENCE [LARGE SCALE GENOMIC DNA]</scope>
    <source>
        <strain evidence="2 3">ST18</strain>
    </source>
</reference>
<proteinExistence type="predicted"/>
<evidence type="ECO:0000256" key="1">
    <source>
        <dbReference type="SAM" id="Phobius"/>
    </source>
</evidence>